<reference evidence="1 2" key="1">
    <citation type="submission" date="2014-04" db="EMBL/GenBank/DDBJ databases">
        <title>Detecting global and local adaptation in a worldwide sample of Helicobacter pylori genomes.</title>
        <authorList>
            <person name="Montano V."/>
            <person name="Didelot X."/>
            <person name="Foll M."/>
            <person name="Linz B."/>
            <person name="Reinhardt R."/>
            <person name="Suerbaum S."/>
            <person name="Moodley Y."/>
            <person name="Jensen J.D."/>
        </authorList>
    </citation>
    <scope>NUCLEOTIDE SEQUENCE [LARGE SCALE GENOMIC DNA]</scope>
    <source>
        <strain evidence="2">ausabrJ05</strain>
    </source>
</reference>
<proteinExistence type="predicted"/>
<protein>
    <submittedName>
        <fullName evidence="1">Uncharacterized protein</fullName>
    </submittedName>
</protein>
<dbReference type="Proteomes" id="UP000078049">
    <property type="component" value="Chromosome"/>
</dbReference>
<accession>A0A1A9HC86</accession>
<gene>
    <name evidence="1" type="ORF">AA973_01805</name>
</gene>
<sequence length="96" mass="11196">MHSSCSCSAKEHRDLDKIHAIIQKGIGKLTERLGDDSRVNVPIRYISGLFHVASMKLDELYLFLVEMFRDILCVEMFGDIRSQSRNNKDKRKKKKR</sequence>
<name>A0A1A9HC86_HELPX</name>
<dbReference type="PATRIC" id="fig|210.2440.peg.369"/>
<evidence type="ECO:0000313" key="2">
    <source>
        <dbReference type="Proteomes" id="UP000078049"/>
    </source>
</evidence>
<dbReference type="AlphaFoldDB" id="A0A1A9HC86"/>
<evidence type="ECO:0000313" key="1">
    <source>
        <dbReference type="EMBL" id="ANH47600.1"/>
    </source>
</evidence>
<dbReference type="EMBL" id="CP011485">
    <property type="protein sequence ID" value="ANH47600.1"/>
    <property type="molecule type" value="Genomic_DNA"/>
</dbReference>
<organism evidence="1 2">
    <name type="scientific">Helicobacter pylori</name>
    <name type="common">Campylobacter pylori</name>
    <dbReference type="NCBI Taxonomy" id="210"/>
    <lineage>
        <taxon>Bacteria</taxon>
        <taxon>Pseudomonadati</taxon>
        <taxon>Campylobacterota</taxon>
        <taxon>Epsilonproteobacteria</taxon>
        <taxon>Campylobacterales</taxon>
        <taxon>Helicobacteraceae</taxon>
        <taxon>Helicobacter</taxon>
    </lineage>
</organism>